<feature type="region of interest" description="Disordered" evidence="1">
    <location>
        <begin position="1"/>
        <end position="80"/>
    </location>
</feature>
<evidence type="ECO:0008006" key="4">
    <source>
        <dbReference type="Google" id="ProtNLM"/>
    </source>
</evidence>
<gene>
    <name evidence="2" type="ORF">ACHAW5_004654</name>
</gene>
<dbReference type="AlphaFoldDB" id="A0ABD3MK07"/>
<comment type="caution">
    <text evidence="2">The sequence shown here is derived from an EMBL/GenBank/DDBJ whole genome shotgun (WGS) entry which is preliminary data.</text>
</comment>
<dbReference type="Gene3D" id="3.50.50.60">
    <property type="entry name" value="FAD/NAD(P)-binding domain"/>
    <property type="match status" value="1"/>
</dbReference>
<evidence type="ECO:0000256" key="1">
    <source>
        <dbReference type="SAM" id="MobiDB-lite"/>
    </source>
</evidence>
<accession>A0ABD3MK07</accession>
<sequence length="234" mass="24703">MSAFSVVGVSASDDPSSSSSSPSSSCRRRHPSIIRRPAPSRRRRRRRRREPLRSSSAPSSLSRSGGVSAPTSPRPRPTIVVDGRAMRMTHDDGGGQIRATSDDDDDVVNLLVIGGGMSGLAAAIVAADATASAMPGANASIVLLEASDGLGGRVRTDATADGCALDRGFAVFVEEYPASRRLLDYDGLGLGRFDPGARVRLLGRRRSGDEAQPANYRRDRGGVGCAERTRSRII</sequence>
<dbReference type="EMBL" id="JALLAZ020001809">
    <property type="protein sequence ID" value="KAL3763151.1"/>
    <property type="molecule type" value="Genomic_DNA"/>
</dbReference>
<protein>
    <recommendedName>
        <fullName evidence="4">Amine oxidase domain-containing protein</fullName>
    </recommendedName>
</protein>
<feature type="compositionally biased region" description="Low complexity" evidence="1">
    <location>
        <begin position="10"/>
        <end position="25"/>
    </location>
</feature>
<feature type="compositionally biased region" description="Basic residues" evidence="1">
    <location>
        <begin position="26"/>
        <end position="50"/>
    </location>
</feature>
<dbReference type="Proteomes" id="UP001530315">
    <property type="component" value="Unassembled WGS sequence"/>
</dbReference>
<dbReference type="SUPFAM" id="SSF51905">
    <property type="entry name" value="FAD/NAD(P)-binding domain"/>
    <property type="match status" value="1"/>
</dbReference>
<evidence type="ECO:0000313" key="2">
    <source>
        <dbReference type="EMBL" id="KAL3763151.1"/>
    </source>
</evidence>
<dbReference type="PANTHER" id="PTHR42841">
    <property type="entry name" value="AMINE OXIDASE"/>
    <property type="match status" value="1"/>
</dbReference>
<dbReference type="Pfam" id="PF13450">
    <property type="entry name" value="NAD_binding_8"/>
    <property type="match status" value="1"/>
</dbReference>
<feature type="compositionally biased region" description="Low complexity" evidence="1">
    <location>
        <begin position="53"/>
        <end position="64"/>
    </location>
</feature>
<evidence type="ECO:0000313" key="3">
    <source>
        <dbReference type="Proteomes" id="UP001530315"/>
    </source>
</evidence>
<name>A0ABD3MK07_9STRA</name>
<proteinExistence type="predicted"/>
<reference evidence="2 3" key="1">
    <citation type="submission" date="2024-10" db="EMBL/GenBank/DDBJ databases">
        <title>Updated reference genomes for cyclostephanoid diatoms.</title>
        <authorList>
            <person name="Roberts W.R."/>
            <person name="Alverson A.J."/>
        </authorList>
    </citation>
    <scope>NUCLEOTIDE SEQUENCE [LARGE SCALE GENOMIC DNA]</scope>
    <source>
        <strain evidence="2 3">AJA276-08</strain>
    </source>
</reference>
<dbReference type="InterPro" id="IPR036188">
    <property type="entry name" value="FAD/NAD-bd_sf"/>
</dbReference>
<keyword evidence="3" id="KW-1185">Reference proteome</keyword>
<organism evidence="2 3">
    <name type="scientific">Stephanodiscus triporus</name>
    <dbReference type="NCBI Taxonomy" id="2934178"/>
    <lineage>
        <taxon>Eukaryota</taxon>
        <taxon>Sar</taxon>
        <taxon>Stramenopiles</taxon>
        <taxon>Ochrophyta</taxon>
        <taxon>Bacillariophyta</taxon>
        <taxon>Coscinodiscophyceae</taxon>
        <taxon>Thalassiosirophycidae</taxon>
        <taxon>Stephanodiscales</taxon>
        <taxon>Stephanodiscaceae</taxon>
        <taxon>Stephanodiscus</taxon>
    </lineage>
</organism>